<dbReference type="PROSITE" id="PS50888">
    <property type="entry name" value="BHLH"/>
    <property type="match status" value="1"/>
</dbReference>
<dbReference type="InterPro" id="IPR036638">
    <property type="entry name" value="HLH_DNA-bd_sf"/>
</dbReference>
<dbReference type="SUPFAM" id="SSF47459">
    <property type="entry name" value="HLH, helix-loop-helix DNA-binding domain"/>
    <property type="match status" value="1"/>
</dbReference>
<accession>A0AA38GYE3</accession>
<feature type="non-terminal residue" evidence="6">
    <location>
        <position position="1"/>
    </location>
</feature>
<dbReference type="PANTHER" id="PTHR13935:SF106">
    <property type="entry name" value="ACHAETE-SCUTE COMPLEX PROTEIN T5-RELATED"/>
    <property type="match status" value="1"/>
</dbReference>
<dbReference type="AlphaFoldDB" id="A0AA38GYE3"/>
<evidence type="ECO:0000256" key="4">
    <source>
        <dbReference type="SAM" id="MobiDB-lite"/>
    </source>
</evidence>
<dbReference type="Proteomes" id="UP000824469">
    <property type="component" value="Unassembled WGS sequence"/>
</dbReference>
<comment type="caution">
    <text evidence="6">The sequence shown here is derived from an EMBL/GenBank/DDBJ whole genome shotgun (WGS) entry which is preliminary data.</text>
</comment>
<evidence type="ECO:0000256" key="3">
    <source>
        <dbReference type="ARBA" id="ARBA00023163"/>
    </source>
</evidence>
<organism evidence="6 7">
    <name type="scientific">Taxus chinensis</name>
    <name type="common">Chinese yew</name>
    <name type="synonym">Taxus wallichiana var. chinensis</name>
    <dbReference type="NCBI Taxonomy" id="29808"/>
    <lineage>
        <taxon>Eukaryota</taxon>
        <taxon>Viridiplantae</taxon>
        <taxon>Streptophyta</taxon>
        <taxon>Embryophyta</taxon>
        <taxon>Tracheophyta</taxon>
        <taxon>Spermatophyta</taxon>
        <taxon>Pinopsida</taxon>
        <taxon>Pinidae</taxon>
        <taxon>Conifers II</taxon>
        <taxon>Cupressales</taxon>
        <taxon>Taxaceae</taxon>
        <taxon>Taxus</taxon>
    </lineage>
</organism>
<proteinExistence type="predicted"/>
<gene>
    <name evidence="6" type="ORF">KI387_002245</name>
</gene>
<feature type="non-terminal residue" evidence="6">
    <location>
        <position position="164"/>
    </location>
</feature>
<evidence type="ECO:0000259" key="5">
    <source>
        <dbReference type="PROSITE" id="PS50888"/>
    </source>
</evidence>
<keyword evidence="2" id="KW-0238">DNA-binding</keyword>
<name>A0AA38GYE3_TAXCH</name>
<dbReference type="InterPro" id="IPR015660">
    <property type="entry name" value="MASH1/Ascl1a-like"/>
</dbReference>
<keyword evidence="1" id="KW-0805">Transcription regulation</keyword>
<dbReference type="Gene3D" id="4.10.280.10">
    <property type="entry name" value="Helix-loop-helix DNA-binding domain"/>
    <property type="match status" value="1"/>
</dbReference>
<dbReference type="GO" id="GO:0000977">
    <property type="term" value="F:RNA polymerase II transcription regulatory region sequence-specific DNA binding"/>
    <property type="evidence" value="ECO:0007669"/>
    <property type="project" value="TreeGrafter"/>
</dbReference>
<keyword evidence="7" id="KW-1185">Reference proteome</keyword>
<dbReference type="GO" id="GO:0000981">
    <property type="term" value="F:DNA-binding transcription factor activity, RNA polymerase II-specific"/>
    <property type="evidence" value="ECO:0007669"/>
    <property type="project" value="TreeGrafter"/>
</dbReference>
<evidence type="ECO:0000313" key="7">
    <source>
        <dbReference type="Proteomes" id="UP000824469"/>
    </source>
</evidence>
<dbReference type="Pfam" id="PF00010">
    <property type="entry name" value="HLH"/>
    <property type="match status" value="1"/>
</dbReference>
<feature type="region of interest" description="Disordered" evidence="4">
    <location>
        <begin position="1"/>
        <end position="22"/>
    </location>
</feature>
<protein>
    <recommendedName>
        <fullName evidence="5">BHLH domain-containing protein</fullName>
    </recommendedName>
</protein>
<feature type="domain" description="BHLH" evidence="5">
    <location>
        <begin position="11"/>
        <end position="63"/>
    </location>
</feature>
<evidence type="ECO:0000256" key="2">
    <source>
        <dbReference type="ARBA" id="ARBA00023125"/>
    </source>
</evidence>
<dbReference type="PANTHER" id="PTHR13935">
    <property type="entry name" value="ACHAETE-SCUTE TRANSCRIPTION FACTOR-RELATED"/>
    <property type="match status" value="1"/>
</dbReference>
<dbReference type="GO" id="GO:0090575">
    <property type="term" value="C:RNA polymerase II transcription regulator complex"/>
    <property type="evidence" value="ECO:0007669"/>
    <property type="project" value="TreeGrafter"/>
</dbReference>
<evidence type="ECO:0000256" key="1">
    <source>
        <dbReference type="ARBA" id="ARBA00023015"/>
    </source>
</evidence>
<keyword evidence="3" id="KW-0804">Transcription</keyword>
<dbReference type="GO" id="GO:0046983">
    <property type="term" value="F:protein dimerization activity"/>
    <property type="evidence" value="ECO:0007669"/>
    <property type="project" value="InterPro"/>
</dbReference>
<dbReference type="EMBL" id="JAHRHJ020000001">
    <property type="protein sequence ID" value="KAH9330137.1"/>
    <property type="molecule type" value="Genomic_DNA"/>
</dbReference>
<dbReference type="InterPro" id="IPR011598">
    <property type="entry name" value="bHLH_dom"/>
</dbReference>
<sequence>SKMASCNPVDQKKDDHKWNERKRRHDMKSLCSLLASLIPPQYLKGKRSLSDQLLASACHIHDLKKNVQDLDKERESLRTEQFCEINVPIDGSSAFPAVRLICNAGSGIQICVNGFKQQVELSRILQLLDECGVEVDSASLSTVADKVFSTIQCKISDVHLCDRN</sequence>
<reference evidence="6 7" key="1">
    <citation type="journal article" date="2021" name="Nat. Plants">
        <title>The Taxus genome provides insights into paclitaxel biosynthesis.</title>
        <authorList>
            <person name="Xiong X."/>
            <person name="Gou J."/>
            <person name="Liao Q."/>
            <person name="Li Y."/>
            <person name="Zhou Q."/>
            <person name="Bi G."/>
            <person name="Li C."/>
            <person name="Du R."/>
            <person name="Wang X."/>
            <person name="Sun T."/>
            <person name="Guo L."/>
            <person name="Liang H."/>
            <person name="Lu P."/>
            <person name="Wu Y."/>
            <person name="Zhang Z."/>
            <person name="Ro D.K."/>
            <person name="Shang Y."/>
            <person name="Huang S."/>
            <person name="Yan J."/>
        </authorList>
    </citation>
    <scope>NUCLEOTIDE SEQUENCE [LARGE SCALE GENOMIC DNA]</scope>
    <source>
        <strain evidence="6">Ta-2019</strain>
    </source>
</reference>
<dbReference type="OMA" id="FMLFEVI"/>
<evidence type="ECO:0000313" key="6">
    <source>
        <dbReference type="EMBL" id="KAH9330137.1"/>
    </source>
</evidence>